<evidence type="ECO:0000256" key="1">
    <source>
        <dbReference type="ARBA" id="ARBA00011073"/>
    </source>
</evidence>
<dbReference type="GO" id="GO:0006508">
    <property type="term" value="P:proteolysis"/>
    <property type="evidence" value="ECO:0007669"/>
    <property type="project" value="UniProtKB-KW"/>
</dbReference>
<evidence type="ECO:0000259" key="6">
    <source>
        <dbReference type="Pfam" id="PF00082"/>
    </source>
</evidence>
<feature type="active site" description="Charge relay system" evidence="5">
    <location>
        <position position="224"/>
    </location>
</feature>
<evidence type="ECO:0000256" key="4">
    <source>
        <dbReference type="ARBA" id="ARBA00022825"/>
    </source>
</evidence>
<dbReference type="GeneID" id="70191517"/>
<keyword evidence="8" id="KW-1185">Reference proteome</keyword>
<dbReference type="Pfam" id="PF00082">
    <property type="entry name" value="Peptidase_S8"/>
    <property type="match status" value="1"/>
</dbReference>
<accession>A0A9P8Y853</accession>
<feature type="active site" description="Charge relay system" evidence="5">
    <location>
        <position position="263"/>
    </location>
</feature>
<dbReference type="OrthoDB" id="10256524at2759"/>
<dbReference type="PROSITE" id="PS51892">
    <property type="entry name" value="SUBTILASE"/>
    <property type="match status" value="1"/>
</dbReference>
<keyword evidence="3 5" id="KW-0378">Hydrolase</keyword>
<dbReference type="InterPro" id="IPR036852">
    <property type="entry name" value="Peptidase_S8/S53_dom_sf"/>
</dbReference>
<dbReference type="InterPro" id="IPR023828">
    <property type="entry name" value="Peptidase_S8_Ser-AS"/>
</dbReference>
<feature type="active site" description="Charge relay system" evidence="5">
    <location>
        <position position="480"/>
    </location>
</feature>
<name>A0A9P8Y853_9PEZI</name>
<organism evidence="7 8">
    <name type="scientific">Microdochium trichocladiopsis</name>
    <dbReference type="NCBI Taxonomy" id="1682393"/>
    <lineage>
        <taxon>Eukaryota</taxon>
        <taxon>Fungi</taxon>
        <taxon>Dikarya</taxon>
        <taxon>Ascomycota</taxon>
        <taxon>Pezizomycotina</taxon>
        <taxon>Sordariomycetes</taxon>
        <taxon>Xylariomycetidae</taxon>
        <taxon>Xylariales</taxon>
        <taxon>Microdochiaceae</taxon>
        <taxon>Microdochium</taxon>
    </lineage>
</organism>
<dbReference type="SUPFAM" id="SSF52743">
    <property type="entry name" value="Subtilisin-like"/>
    <property type="match status" value="1"/>
</dbReference>
<dbReference type="InterPro" id="IPR015500">
    <property type="entry name" value="Peptidase_S8_subtilisin-rel"/>
</dbReference>
<dbReference type="AlphaFoldDB" id="A0A9P8Y853"/>
<dbReference type="Proteomes" id="UP000756346">
    <property type="component" value="Unassembled WGS sequence"/>
</dbReference>
<sequence length="668" mass="70017">MSSSITINGNVVQLADLTPSADAANTNYLLIKGATDLGQQEKRQLAEKGVKVYEYLGENVYLCYYEPSELEPIQQLDFVDAAVVYARRVKTSALLKQALGDGAGQAPSSDGARVAATAPTFDIEVVLHKGEGQVDGVVDQIAQTAGVDPADVSVDHNKLRLTCDADGIGRIEKLDAVRAIEKHVPKKLYNNLARGDLEIDEAVANEHVPKSQYEGNGQVVAVSDTGFDTGSKTDTHPAFTGRVRALLPVGRKSTGQTNDFQGHGTHVAGSVLGDGSSDTMGGKIRGAAPKAELVMQSLLTTSGGLQVPPNLWDLFVGPHRDNKARIATNSWGPDWQLAGSRQVGYDSEADALDKFVWHNQDHVILFAAGNDGSEPSATNAQIGSSSAAKNCIAVGATQSSRTISDGLKYDPAGTPGNPSAVALFSSRGPTLEKRQKPDVVAPGVAILSTASRDPAARKQAARQSFGPSKDVEWMFDTGTSMATPLAAGCCALLREALDVKAGVAKPSAALVKALLINGAVDLGLPRAEQGFGRIDVARSLAIVEKHDAAATNGSSTNGGQTWTKEVTIPSGGTAGEFKVTLAYSDRAGEALQNKLSLSVRFSGGSNGAADVEKLGAEGNQGLTENNVEQVVLKQGQGGRYSKATITVKADRITRLDDVQAFAVAWGMY</sequence>
<comment type="caution">
    <text evidence="7">The sequence shown here is derived from an EMBL/GenBank/DDBJ whole genome shotgun (WGS) entry which is preliminary data.</text>
</comment>
<gene>
    <name evidence="7" type="ORF">B0I36DRAFT_412455</name>
</gene>
<dbReference type="InterPro" id="IPR034058">
    <property type="entry name" value="TagA/B/C/D_pept_dom"/>
</dbReference>
<evidence type="ECO:0000256" key="2">
    <source>
        <dbReference type="ARBA" id="ARBA00022670"/>
    </source>
</evidence>
<dbReference type="RefSeq" id="XP_046012219.1">
    <property type="nucleotide sequence ID" value="XM_046161971.1"/>
</dbReference>
<dbReference type="EMBL" id="JAGTJQ010000006">
    <property type="protein sequence ID" value="KAH7029931.1"/>
    <property type="molecule type" value="Genomic_DNA"/>
</dbReference>
<evidence type="ECO:0000256" key="5">
    <source>
        <dbReference type="PROSITE-ProRule" id="PRU01240"/>
    </source>
</evidence>
<dbReference type="GO" id="GO:0004252">
    <property type="term" value="F:serine-type endopeptidase activity"/>
    <property type="evidence" value="ECO:0007669"/>
    <property type="project" value="UniProtKB-UniRule"/>
</dbReference>
<reference evidence="7" key="1">
    <citation type="journal article" date="2021" name="Nat. Commun.">
        <title>Genetic determinants of endophytism in the Arabidopsis root mycobiome.</title>
        <authorList>
            <person name="Mesny F."/>
            <person name="Miyauchi S."/>
            <person name="Thiergart T."/>
            <person name="Pickel B."/>
            <person name="Atanasova L."/>
            <person name="Karlsson M."/>
            <person name="Huettel B."/>
            <person name="Barry K.W."/>
            <person name="Haridas S."/>
            <person name="Chen C."/>
            <person name="Bauer D."/>
            <person name="Andreopoulos W."/>
            <person name="Pangilinan J."/>
            <person name="LaButti K."/>
            <person name="Riley R."/>
            <person name="Lipzen A."/>
            <person name="Clum A."/>
            <person name="Drula E."/>
            <person name="Henrissat B."/>
            <person name="Kohler A."/>
            <person name="Grigoriev I.V."/>
            <person name="Martin F.M."/>
            <person name="Hacquard S."/>
        </authorList>
    </citation>
    <scope>NUCLEOTIDE SEQUENCE</scope>
    <source>
        <strain evidence="7">MPI-CAGE-CH-0230</strain>
    </source>
</reference>
<dbReference type="Gene3D" id="2.60.120.380">
    <property type="match status" value="1"/>
</dbReference>
<evidence type="ECO:0000313" key="8">
    <source>
        <dbReference type="Proteomes" id="UP000756346"/>
    </source>
</evidence>
<dbReference type="InterPro" id="IPR022398">
    <property type="entry name" value="Peptidase_S8_His-AS"/>
</dbReference>
<comment type="similarity">
    <text evidence="1 5">Belongs to the peptidase S8 family.</text>
</comment>
<protein>
    <submittedName>
        <fullName evidence="7">Peptidase S8/S53 domain-containing protein</fullName>
    </submittedName>
</protein>
<dbReference type="PROSITE" id="PS00137">
    <property type="entry name" value="SUBTILASE_HIS"/>
    <property type="match status" value="1"/>
</dbReference>
<dbReference type="InterPro" id="IPR000209">
    <property type="entry name" value="Peptidase_S8/S53_dom"/>
</dbReference>
<feature type="domain" description="Peptidase S8/S53" evidence="6">
    <location>
        <begin position="215"/>
        <end position="532"/>
    </location>
</feature>
<keyword evidence="4 5" id="KW-0720">Serine protease</keyword>
<dbReference type="PRINTS" id="PR00723">
    <property type="entry name" value="SUBTILISIN"/>
</dbReference>
<dbReference type="Gene3D" id="3.40.50.200">
    <property type="entry name" value="Peptidase S8/S53 domain"/>
    <property type="match status" value="1"/>
</dbReference>
<proteinExistence type="inferred from homology"/>
<dbReference type="CDD" id="cd04842">
    <property type="entry name" value="Peptidases_S8_Kp43_protease"/>
    <property type="match status" value="1"/>
</dbReference>
<dbReference type="PANTHER" id="PTHR43399">
    <property type="entry name" value="SUBTILISIN-RELATED"/>
    <property type="match status" value="1"/>
</dbReference>
<evidence type="ECO:0000256" key="3">
    <source>
        <dbReference type="ARBA" id="ARBA00022801"/>
    </source>
</evidence>
<keyword evidence="2 5" id="KW-0645">Protease</keyword>
<dbReference type="PANTHER" id="PTHR43399:SF4">
    <property type="entry name" value="CELL WALL-ASSOCIATED PROTEASE"/>
    <property type="match status" value="1"/>
</dbReference>
<evidence type="ECO:0000313" key="7">
    <source>
        <dbReference type="EMBL" id="KAH7029931.1"/>
    </source>
</evidence>
<dbReference type="PROSITE" id="PS00138">
    <property type="entry name" value="SUBTILASE_SER"/>
    <property type="match status" value="1"/>
</dbReference>
<dbReference type="InterPro" id="IPR051048">
    <property type="entry name" value="Peptidase_S8/S53_subtilisin"/>
</dbReference>